<evidence type="ECO:0000313" key="2">
    <source>
        <dbReference type="EMBL" id="POM81231.1"/>
    </source>
</evidence>
<name>A0A2P4YTW1_9STRA</name>
<gene>
    <name evidence="2" type="ORF">PHPALM_830</name>
</gene>
<keyword evidence="3" id="KW-1185">Reference proteome</keyword>
<accession>A0A2P4YTW1</accession>
<dbReference type="AlphaFoldDB" id="A0A2P4YTW1"/>
<organism evidence="2 3">
    <name type="scientific">Phytophthora palmivora</name>
    <dbReference type="NCBI Taxonomy" id="4796"/>
    <lineage>
        <taxon>Eukaryota</taxon>
        <taxon>Sar</taxon>
        <taxon>Stramenopiles</taxon>
        <taxon>Oomycota</taxon>
        <taxon>Peronosporomycetes</taxon>
        <taxon>Peronosporales</taxon>
        <taxon>Peronosporaceae</taxon>
        <taxon>Phytophthora</taxon>
    </lineage>
</organism>
<protein>
    <submittedName>
        <fullName evidence="2">Uncharacterized protein</fullName>
    </submittedName>
</protein>
<evidence type="ECO:0000313" key="3">
    <source>
        <dbReference type="Proteomes" id="UP000237271"/>
    </source>
</evidence>
<feature type="region of interest" description="Disordered" evidence="1">
    <location>
        <begin position="353"/>
        <end position="375"/>
    </location>
</feature>
<feature type="region of interest" description="Disordered" evidence="1">
    <location>
        <begin position="300"/>
        <end position="322"/>
    </location>
</feature>
<dbReference type="EMBL" id="NCKW01000132">
    <property type="protein sequence ID" value="POM81231.1"/>
    <property type="molecule type" value="Genomic_DNA"/>
</dbReference>
<sequence length="836" mass="93997">MTHAISCRFLRLECSEEDHPLFRREYARNNRERGVKLLRCFPHCCPEHARRSYCGCSVHVLVTFSGDSWGIPPDEIMVCARFEPTRVAPLWPAGLEDLARTVGAAGGNKQEIKCKLDIGERVALPESLFGSAGRATNEGGEWILAEKENDAHQREFPQNSVLYVLNNRMSPKWFYSYDSSVTRAQREMTHHLVTYVFRILPDRDRVQEQQELQILQHQRPAQRHNVVVLARHASPGFLLVSYRRSGGAAGNPGCSLPAIETPIDNIDVVTSGILSASSVVHEHQQQFLQQQQWLQQQRLQQRLHRQQEGHEHHRQPQHQHDGLDESLQQIKDAFLQAPNSVPFAPEATHHTIESASGSDNQAHVAATNDAEPDACWQKDAEMRTPGFREKGQQLLIFWYFLQHVSLEDLGLNTNTVNAHMQSHWLRAAATLRTSSQSGTQLQSIVASFLSSIFEVTSDHTTDFEQTTIRVSGHLFLRAASSQAVWQLFRDRFRVTSDGANKRHLYERFSSLIVDFWNVLSDILRDITGGGKPKRLHQTSTLSSLLDDVLSIVYRQPRFGGLRIEVSALLLDRESSNSVAGALNHAFQKFIMQIEVNDILTVSPLQQHGWDKISLQGLLESAWNHRWLLEPGSVRVVDNSPGVNYVTSLVTLTEFFREFGCIDIDVAGGGACCMTLRSGFSLGVGMTPMELVLDGEFRIFRALPSGISSKIEIAGEWSIGDYSATLSQDNRSIEMDFYSTANRGGLCGDTMDAVLTVRRIRLYLILEEEPDSFGDLTATDPRNLFIIMQGTLCGSTYCRSMKGDQAITNISSSDRVALWNELVWTPMFKIKAGYVPL</sequence>
<comment type="caution">
    <text evidence="2">The sequence shown here is derived from an EMBL/GenBank/DDBJ whole genome shotgun (WGS) entry which is preliminary data.</text>
</comment>
<dbReference type="Proteomes" id="UP000237271">
    <property type="component" value="Unassembled WGS sequence"/>
</dbReference>
<evidence type="ECO:0000256" key="1">
    <source>
        <dbReference type="SAM" id="MobiDB-lite"/>
    </source>
</evidence>
<dbReference type="OrthoDB" id="119109at2759"/>
<reference evidence="2 3" key="1">
    <citation type="journal article" date="2017" name="Genome Biol. Evol.">
        <title>Phytophthora megakarya and P. palmivora, closely related causal agents of cacao black pod rot, underwent increases in genome sizes and gene numbers by different mechanisms.</title>
        <authorList>
            <person name="Ali S.S."/>
            <person name="Shao J."/>
            <person name="Lary D.J."/>
            <person name="Kronmiller B."/>
            <person name="Shen D."/>
            <person name="Strem M.D."/>
            <person name="Amoako-Attah I."/>
            <person name="Akrofi A.Y."/>
            <person name="Begoude B.A."/>
            <person name="Ten Hoopen G.M."/>
            <person name="Coulibaly K."/>
            <person name="Kebe B.I."/>
            <person name="Melnick R.L."/>
            <person name="Guiltinan M.J."/>
            <person name="Tyler B.M."/>
            <person name="Meinhardt L.W."/>
            <person name="Bailey B.A."/>
        </authorList>
    </citation>
    <scope>NUCLEOTIDE SEQUENCE [LARGE SCALE GENOMIC DNA]</scope>
    <source>
        <strain evidence="3">sbr112.9</strain>
    </source>
</reference>
<proteinExistence type="predicted"/>